<dbReference type="Proteomes" id="UP000701801">
    <property type="component" value="Unassembled WGS sequence"/>
</dbReference>
<dbReference type="EMBL" id="CAJVRM010000190">
    <property type="protein sequence ID" value="CAG8976758.1"/>
    <property type="molecule type" value="Genomic_DNA"/>
</dbReference>
<reference evidence="1" key="1">
    <citation type="submission" date="2021-07" db="EMBL/GenBank/DDBJ databases">
        <authorList>
            <person name="Durling M."/>
        </authorList>
    </citation>
    <scope>NUCLEOTIDE SEQUENCE</scope>
</reference>
<sequence length="79" mass="9695">MQVDPVLDSRLSEELSLYAHKHFAKGRSERVYRFLHKINNFELLGYNVNMTKKQRDETNIQKYKDRFWKKEKKQDYPIC</sequence>
<protein>
    <submittedName>
        <fullName evidence="1">Uncharacterized protein</fullName>
    </submittedName>
</protein>
<keyword evidence="2" id="KW-1185">Reference proteome</keyword>
<evidence type="ECO:0000313" key="2">
    <source>
        <dbReference type="Proteomes" id="UP000701801"/>
    </source>
</evidence>
<gene>
    <name evidence="1" type="ORF">HYALB_00008416</name>
</gene>
<name>A0A9N9LN41_9HELO</name>
<dbReference type="AlphaFoldDB" id="A0A9N9LN41"/>
<proteinExistence type="predicted"/>
<organism evidence="1 2">
    <name type="scientific">Hymenoscyphus albidus</name>
    <dbReference type="NCBI Taxonomy" id="595503"/>
    <lineage>
        <taxon>Eukaryota</taxon>
        <taxon>Fungi</taxon>
        <taxon>Dikarya</taxon>
        <taxon>Ascomycota</taxon>
        <taxon>Pezizomycotina</taxon>
        <taxon>Leotiomycetes</taxon>
        <taxon>Helotiales</taxon>
        <taxon>Helotiaceae</taxon>
        <taxon>Hymenoscyphus</taxon>
    </lineage>
</organism>
<accession>A0A9N9LN41</accession>
<evidence type="ECO:0000313" key="1">
    <source>
        <dbReference type="EMBL" id="CAG8976758.1"/>
    </source>
</evidence>
<comment type="caution">
    <text evidence="1">The sequence shown here is derived from an EMBL/GenBank/DDBJ whole genome shotgun (WGS) entry which is preliminary data.</text>
</comment>